<dbReference type="RefSeq" id="WP_251224745.1">
    <property type="nucleotide sequence ID" value="NZ_JAMBOL010000027.1"/>
</dbReference>
<dbReference type="AlphaFoldDB" id="A0A9X2DS08"/>
<gene>
    <name evidence="1" type="ORF">M3202_18600</name>
</gene>
<protein>
    <submittedName>
        <fullName evidence="1">Uncharacterized protein</fullName>
    </submittedName>
</protein>
<accession>A0A9X2DS08</accession>
<sequence>MKPIKRKFHVLEDELDRLEYGPPKTLKAKWLWLAHDLLSSTVSITIQVPAYVVLRTKILCEDIEEKAEQPFHPADLIELLYDDFLINLKETNHLYTTYRQLLSHSIEPAEVTTFQGDYFKRVEKRTSLRLHLARKKVLRGEVFIYDVSQQVNHLDITIENILEILLTDFMKKYCSGDVPQLLDDLIHRLSND</sequence>
<evidence type="ECO:0000313" key="2">
    <source>
        <dbReference type="Proteomes" id="UP001139179"/>
    </source>
</evidence>
<dbReference type="EMBL" id="JAMBOL010000027">
    <property type="protein sequence ID" value="MCM3716066.1"/>
    <property type="molecule type" value="Genomic_DNA"/>
</dbReference>
<keyword evidence="2" id="KW-1185">Reference proteome</keyword>
<reference evidence="1" key="1">
    <citation type="submission" date="2022-05" db="EMBL/GenBank/DDBJ databases">
        <title>Comparative Genomics of Spacecraft Associated Microbes.</title>
        <authorList>
            <person name="Tran M.T."/>
            <person name="Wright A."/>
            <person name="Seuylemezian A."/>
            <person name="Eisen J."/>
            <person name="Coil D."/>
        </authorList>
    </citation>
    <scope>NUCLEOTIDE SEQUENCE</scope>
    <source>
        <strain evidence="1">214.1.1</strain>
    </source>
</reference>
<evidence type="ECO:0000313" key="1">
    <source>
        <dbReference type="EMBL" id="MCM3716066.1"/>
    </source>
</evidence>
<dbReference type="Proteomes" id="UP001139179">
    <property type="component" value="Unassembled WGS sequence"/>
</dbReference>
<comment type="caution">
    <text evidence="1">The sequence shown here is derived from an EMBL/GenBank/DDBJ whole genome shotgun (WGS) entry which is preliminary data.</text>
</comment>
<organism evidence="1 2">
    <name type="scientific">Halalkalibacter oceani</name>
    <dbReference type="NCBI Taxonomy" id="1653776"/>
    <lineage>
        <taxon>Bacteria</taxon>
        <taxon>Bacillati</taxon>
        <taxon>Bacillota</taxon>
        <taxon>Bacilli</taxon>
        <taxon>Bacillales</taxon>
        <taxon>Bacillaceae</taxon>
        <taxon>Halalkalibacter</taxon>
    </lineage>
</organism>
<name>A0A9X2DS08_9BACI</name>
<proteinExistence type="predicted"/>